<dbReference type="Gene3D" id="3.30.450.20">
    <property type="entry name" value="PAS domain"/>
    <property type="match status" value="2"/>
</dbReference>
<proteinExistence type="predicted"/>
<evidence type="ECO:0000313" key="7">
    <source>
        <dbReference type="Proteomes" id="UP000265745"/>
    </source>
</evidence>
<evidence type="ECO:0000259" key="4">
    <source>
        <dbReference type="PROSITE" id="PS50111"/>
    </source>
</evidence>
<evidence type="ECO:0000256" key="1">
    <source>
        <dbReference type="ARBA" id="ARBA00023224"/>
    </source>
</evidence>
<dbReference type="CDD" id="cd00130">
    <property type="entry name" value="PAS"/>
    <property type="match status" value="2"/>
</dbReference>
<dbReference type="InterPro" id="IPR050903">
    <property type="entry name" value="Bact_Chemotaxis_MeTrfase"/>
</dbReference>
<dbReference type="InterPro" id="IPR004089">
    <property type="entry name" value="MCPsignal_dom"/>
</dbReference>
<evidence type="ECO:0000256" key="3">
    <source>
        <dbReference type="SAM" id="Coils"/>
    </source>
</evidence>
<dbReference type="SUPFAM" id="SSF58104">
    <property type="entry name" value="Methyl-accepting chemotaxis protein (MCP) signaling domain"/>
    <property type="match status" value="1"/>
</dbReference>
<name>A0A396RTS3_9PSED</name>
<dbReference type="SMART" id="SM00283">
    <property type="entry name" value="MA"/>
    <property type="match status" value="1"/>
</dbReference>
<dbReference type="PROSITE" id="PS50113">
    <property type="entry name" value="PAC"/>
    <property type="match status" value="2"/>
</dbReference>
<keyword evidence="3" id="KW-0175">Coiled coil</keyword>
<feature type="coiled-coil region" evidence="3">
    <location>
        <begin position="5"/>
        <end position="32"/>
    </location>
</feature>
<dbReference type="Gene3D" id="1.10.287.950">
    <property type="entry name" value="Methyl-accepting chemotaxis protein"/>
    <property type="match status" value="1"/>
</dbReference>
<dbReference type="Pfam" id="PF08447">
    <property type="entry name" value="PAS_3"/>
    <property type="match status" value="2"/>
</dbReference>
<dbReference type="SMART" id="SM00086">
    <property type="entry name" value="PAC"/>
    <property type="match status" value="2"/>
</dbReference>
<accession>A0A396RTS3</accession>
<reference evidence="6 7" key="1">
    <citation type="submission" date="2018-06" db="EMBL/GenBank/DDBJ databases">
        <title>Pseudomonas jilinensis sp. nov., isolated from the production water of Jilin Oilfield in China.</title>
        <authorList>
            <person name="Wang J."/>
        </authorList>
    </citation>
    <scope>NUCLEOTIDE SEQUENCE [LARGE SCALE GENOMIC DNA]</scope>
    <source>
        <strain evidence="6 7">JS15-10A1</strain>
    </source>
</reference>
<evidence type="ECO:0000256" key="2">
    <source>
        <dbReference type="PROSITE-ProRule" id="PRU00284"/>
    </source>
</evidence>
<feature type="domain" description="Methyl-accepting transducer" evidence="4">
    <location>
        <begin position="239"/>
        <end position="431"/>
    </location>
</feature>
<dbReference type="InterPro" id="IPR000014">
    <property type="entry name" value="PAS"/>
</dbReference>
<dbReference type="InterPro" id="IPR035965">
    <property type="entry name" value="PAS-like_dom_sf"/>
</dbReference>
<evidence type="ECO:0008006" key="8">
    <source>
        <dbReference type="Google" id="ProtNLM"/>
    </source>
</evidence>
<organism evidence="6 7">
    <name type="scientific">Pseudomonas jilinensis</name>
    <dbReference type="NCBI Taxonomy" id="2078689"/>
    <lineage>
        <taxon>Bacteria</taxon>
        <taxon>Pseudomonadati</taxon>
        <taxon>Pseudomonadota</taxon>
        <taxon>Gammaproteobacteria</taxon>
        <taxon>Pseudomonadales</taxon>
        <taxon>Pseudomonadaceae</taxon>
        <taxon>Pseudomonas</taxon>
    </lineage>
</organism>
<evidence type="ECO:0000259" key="5">
    <source>
        <dbReference type="PROSITE" id="PS50113"/>
    </source>
</evidence>
<dbReference type="GO" id="GO:0016020">
    <property type="term" value="C:membrane"/>
    <property type="evidence" value="ECO:0007669"/>
    <property type="project" value="InterPro"/>
</dbReference>
<feature type="domain" description="PAC" evidence="5">
    <location>
        <begin position="212"/>
        <end position="266"/>
    </location>
</feature>
<evidence type="ECO:0000313" key="6">
    <source>
        <dbReference type="EMBL" id="RHW19739.1"/>
    </source>
</evidence>
<protein>
    <recommendedName>
        <fullName evidence="8">Methyl-accepting chemotaxis protein</fullName>
    </recommendedName>
</protein>
<feature type="domain" description="PAC" evidence="5">
    <location>
        <begin position="92"/>
        <end position="146"/>
    </location>
</feature>
<dbReference type="PRINTS" id="PR00260">
    <property type="entry name" value="CHEMTRNSDUCR"/>
</dbReference>
<dbReference type="Proteomes" id="UP000265745">
    <property type="component" value="Unassembled WGS sequence"/>
</dbReference>
<dbReference type="InterPro" id="IPR001610">
    <property type="entry name" value="PAC"/>
</dbReference>
<keyword evidence="7" id="KW-1185">Reference proteome</keyword>
<sequence>MLFARSQHHQQLAAQQSQIEQLTLELRAIRSNVAVIEFTPDGQVLNANALFLQASGYPLELIIGQHHRMFCEPDTIKDPAYASFWQQLASGQSQHGTFLRRRKDGSTLWLEASYFPVTDDSGKVIRVMKIAKDVTANQQALRAKNALFTALDRSLAVIEFTPDGHILHANNNFLATTGYTLEQIVGKHHRLFCHDSFYRDNPRFWESLAAGQFSSGRYERRHAAGHTIWLEATYNPILDDSGKVQKVIKFAANITERVNRALRAGEVAASTSEEASRITVQAKQALEQAVAASDRISLQVEQANAISQRLQAQSDNINEIVTTIRSIADQTNLLALNAAIEAARAGESGRGFAVVADEVRTLAGRTSKATSEIASVVSANAELIAQVSQQMGQISDSSHQGHELVASVNAGIAEVEQGVQHLAETIHQIVS</sequence>
<dbReference type="InterPro" id="IPR000700">
    <property type="entry name" value="PAS-assoc_C"/>
</dbReference>
<dbReference type="GO" id="GO:0006935">
    <property type="term" value="P:chemotaxis"/>
    <property type="evidence" value="ECO:0007669"/>
    <property type="project" value="InterPro"/>
</dbReference>
<dbReference type="PANTHER" id="PTHR24422:SF10">
    <property type="entry name" value="CHEMOTAXIS PROTEIN METHYLTRANSFERASE 2"/>
    <property type="match status" value="1"/>
</dbReference>
<keyword evidence="1 2" id="KW-0807">Transducer</keyword>
<dbReference type="PROSITE" id="PS50111">
    <property type="entry name" value="CHEMOTAXIS_TRANSDUC_2"/>
    <property type="match status" value="1"/>
</dbReference>
<dbReference type="GO" id="GO:0004888">
    <property type="term" value="F:transmembrane signaling receptor activity"/>
    <property type="evidence" value="ECO:0007669"/>
    <property type="project" value="InterPro"/>
</dbReference>
<dbReference type="SUPFAM" id="SSF55785">
    <property type="entry name" value="PYP-like sensor domain (PAS domain)"/>
    <property type="match status" value="2"/>
</dbReference>
<dbReference type="InterPro" id="IPR004090">
    <property type="entry name" value="Chemotax_Me-accpt_rcpt"/>
</dbReference>
<dbReference type="NCBIfam" id="TIGR00229">
    <property type="entry name" value="sensory_box"/>
    <property type="match status" value="2"/>
</dbReference>
<dbReference type="Pfam" id="PF00015">
    <property type="entry name" value="MCPsignal"/>
    <property type="match status" value="1"/>
</dbReference>
<comment type="caution">
    <text evidence="6">The sequence shown here is derived from an EMBL/GenBank/DDBJ whole genome shotgun (WGS) entry which is preliminary data.</text>
</comment>
<dbReference type="AlphaFoldDB" id="A0A396RTS3"/>
<dbReference type="GO" id="GO:0007165">
    <property type="term" value="P:signal transduction"/>
    <property type="evidence" value="ECO:0007669"/>
    <property type="project" value="UniProtKB-KW"/>
</dbReference>
<dbReference type="SMART" id="SM00091">
    <property type="entry name" value="PAS"/>
    <property type="match status" value="2"/>
</dbReference>
<dbReference type="InterPro" id="IPR013655">
    <property type="entry name" value="PAS_fold_3"/>
</dbReference>
<dbReference type="EMBL" id="QJSA01000019">
    <property type="protein sequence ID" value="RHW19739.1"/>
    <property type="molecule type" value="Genomic_DNA"/>
</dbReference>
<dbReference type="PANTHER" id="PTHR24422">
    <property type="entry name" value="CHEMOTAXIS PROTEIN METHYLTRANSFERASE"/>
    <property type="match status" value="1"/>
</dbReference>
<gene>
    <name evidence="6" type="ORF">C2846_17405</name>
</gene>